<proteinExistence type="predicted"/>
<evidence type="ECO:0000256" key="2">
    <source>
        <dbReference type="ARBA" id="ARBA00022737"/>
    </source>
</evidence>
<gene>
    <name evidence="6" type="ORF">FSB_LOCUS6241</name>
</gene>
<keyword evidence="3" id="KW-0378">Hydrolase</keyword>
<dbReference type="Pfam" id="PF14223">
    <property type="entry name" value="Retrotran_gag_2"/>
    <property type="match status" value="1"/>
</dbReference>
<dbReference type="EMBL" id="OIVN01000326">
    <property type="protein sequence ID" value="SPC78359.1"/>
    <property type="molecule type" value="Genomic_DNA"/>
</dbReference>
<dbReference type="PROSITE" id="PS51473">
    <property type="entry name" value="GNK2"/>
    <property type="match status" value="1"/>
</dbReference>
<feature type="domain" description="Gnk2-homologous" evidence="5">
    <location>
        <begin position="54"/>
        <end position="162"/>
    </location>
</feature>
<dbReference type="InterPro" id="IPR002902">
    <property type="entry name" value="GNK2"/>
</dbReference>
<dbReference type="Pfam" id="PF01657">
    <property type="entry name" value="Stress-antifung"/>
    <property type="match status" value="2"/>
</dbReference>
<dbReference type="InterPro" id="IPR013103">
    <property type="entry name" value="RVT_2"/>
</dbReference>
<dbReference type="InterPro" id="IPR038408">
    <property type="entry name" value="GNK2_sf"/>
</dbReference>
<sequence>MPPRESGYYNATAGQSPDTTVYGVFLCRGDVSTDSCQTCVATATKEIVEQYCPIGKVVVISYDECMLQPDRFTEVLGTAMNDIASRAPNASYGAKKFATKEAKFTDLQTLYTLVQCIPVLSTSDCNRCLRIVIGTLPSCCNGKQGANVLNPSCNVRYEVFPFYQLQAVPPPPTPVLLAPPPLAPGNVPRQKTFSLQHGIRAKALILCSSNPSKCSSAASAVFGTAQPPPRWKYLKKLDPTAQESTPYDIGRAAQSSGVVILGSPATGLRSRHIHHRWKDLEKLDLTAQDSSSSELGRVSTCCPKFWRRQALLHVPYFVMAQSEISKPIHVILDRDNYSLWAQGMCSFLKGRKLWLYVTGQRHPPTQQKDETEDAFALRLEDWDGINHQIITWLRNTSTPSVSMEFGGYDTAKDVWDMFASRYAGSDGAREHHLMATLYQLRQDPGERITAFHSRMRFLWDQLAAFELVIKSVSDAKLISTHRERTHLHQFLMGVLDDFESVHSQLLNRSPLPTVNQAVNDLVREETRLKSHRSSQPHTTVLATPVSVDPTVTAPRRRSAALTASESVPSSDAAPFDPVSLTTPTYSIADLQALFNQVQVPSSSVSNPALSVTPGISSEWFLDSACCNHMTDNPHLTSAHTPPVLPTITTADGSAMTVSHVGSISTPNLSVSDVFCVPKLHLNLLSVGQLTELGLNRWDRAVKLLSLQYTSSTAVLHLSFKTQHHMNSYLAQLQTIVYSRFFIVSVLFFFNHMSTPNFNSTPSYVVFLAMALKKKCKDDSQADPLPNIFLEIPSPSAESVNPISDESPSTDPSSDVSPTTDPTFDESPLSAPAANPVNITAPEPHRSHRVSTLPSHLRDFHCFSAFATLHEPHTFREASSDPLWQQAMKEELDALLKTGTWDLVDLPAGKSAIGCKWVYKIKTRSDGTVDRYKARLVAKGFIQEYGIDYEETFAPMARLSSVRTFIAVSASRHWPLFQMNVKNTFLNGELTEEVYMRLPPGFSQLPGFSHKVCRLRRALYGLKQAPRAWFAKFSSTISQHGFSASSYDSALFFRHSDHGITLLLLYVDDMIITGDDVQDIQDLKCFLGQHFEMKDLGPLSYFLGLEVSSSSDGYYLTQAKYTSDLISRVGITDNKIVDTPIEYNNRLNTHDGEPLPDATLYRQLVRSLVYLTVTRPDISYAVHIVSQFMAAPWSLHYAAVLRILRYLKGTLFHGLHFSSQSSLTLQAYSDADWAGDPTDRRSTTGYCFLLGDSLISWRSKKQSVVARSSTEAEYRALADTTAELLWLRWLLQDLGIDCSTAVPIHCDNRSAIQIAHNDIFHERTKHIEIDCHFVHHHLLQGTLQLCLVSSQDQLADIFTKPMPPGRFRDLISKLKLVSLHPT</sequence>
<protein>
    <recommendedName>
        <fullName evidence="5">Gnk2-homologous domain-containing protein</fullName>
    </recommendedName>
</protein>
<evidence type="ECO:0000256" key="4">
    <source>
        <dbReference type="SAM" id="MobiDB-lite"/>
    </source>
</evidence>
<evidence type="ECO:0000259" key="5">
    <source>
        <dbReference type="PROSITE" id="PS51473"/>
    </source>
</evidence>
<feature type="region of interest" description="Disordered" evidence="4">
    <location>
        <begin position="554"/>
        <end position="575"/>
    </location>
</feature>
<keyword evidence="2" id="KW-0677">Repeat</keyword>
<dbReference type="CDD" id="cd23509">
    <property type="entry name" value="Gnk2-like"/>
    <property type="match status" value="2"/>
</dbReference>
<accession>A0A2N9EUW6</accession>
<dbReference type="Pfam" id="PF22936">
    <property type="entry name" value="Pol_BBD"/>
    <property type="match status" value="1"/>
</dbReference>
<dbReference type="PANTHER" id="PTHR11439:SF461">
    <property type="entry name" value="OS10G0432200 PROTEIN"/>
    <property type="match status" value="1"/>
</dbReference>
<evidence type="ECO:0000313" key="6">
    <source>
        <dbReference type="EMBL" id="SPC78359.1"/>
    </source>
</evidence>
<reference evidence="6" key="1">
    <citation type="submission" date="2018-02" db="EMBL/GenBank/DDBJ databases">
        <authorList>
            <person name="Cohen D.B."/>
            <person name="Kent A.D."/>
        </authorList>
    </citation>
    <scope>NUCLEOTIDE SEQUENCE</scope>
</reference>
<dbReference type="SUPFAM" id="SSF56672">
    <property type="entry name" value="DNA/RNA polymerases"/>
    <property type="match status" value="1"/>
</dbReference>
<dbReference type="CDD" id="cd09272">
    <property type="entry name" value="RNase_HI_RT_Ty1"/>
    <property type="match status" value="1"/>
</dbReference>
<dbReference type="InterPro" id="IPR043502">
    <property type="entry name" value="DNA/RNA_pol_sf"/>
</dbReference>
<dbReference type="Pfam" id="PF07727">
    <property type="entry name" value="RVT_2"/>
    <property type="match status" value="1"/>
</dbReference>
<dbReference type="InterPro" id="IPR054722">
    <property type="entry name" value="PolX-like_BBD"/>
</dbReference>
<feature type="region of interest" description="Disordered" evidence="4">
    <location>
        <begin position="795"/>
        <end position="849"/>
    </location>
</feature>
<keyword evidence="3" id="KW-0645">Protease</keyword>
<dbReference type="GO" id="GO:0004190">
    <property type="term" value="F:aspartic-type endopeptidase activity"/>
    <property type="evidence" value="ECO:0007669"/>
    <property type="project" value="UniProtKB-KW"/>
</dbReference>
<evidence type="ECO:0000256" key="3">
    <source>
        <dbReference type="ARBA" id="ARBA00022750"/>
    </source>
</evidence>
<keyword evidence="1" id="KW-0732">Signal</keyword>
<evidence type="ECO:0000256" key="1">
    <source>
        <dbReference type="ARBA" id="ARBA00022729"/>
    </source>
</evidence>
<dbReference type="FunFam" id="3.30.430.20:FF:000012">
    <property type="entry name" value="Cysteine-rich receptor-like protein kinase 25"/>
    <property type="match status" value="1"/>
</dbReference>
<feature type="compositionally biased region" description="Low complexity" evidence="4">
    <location>
        <begin position="803"/>
        <end position="821"/>
    </location>
</feature>
<dbReference type="PANTHER" id="PTHR11439">
    <property type="entry name" value="GAG-POL-RELATED RETROTRANSPOSON"/>
    <property type="match status" value="1"/>
</dbReference>
<keyword evidence="3" id="KW-0064">Aspartyl protease</keyword>
<organism evidence="6">
    <name type="scientific">Fagus sylvatica</name>
    <name type="common">Beechnut</name>
    <dbReference type="NCBI Taxonomy" id="28930"/>
    <lineage>
        <taxon>Eukaryota</taxon>
        <taxon>Viridiplantae</taxon>
        <taxon>Streptophyta</taxon>
        <taxon>Embryophyta</taxon>
        <taxon>Tracheophyta</taxon>
        <taxon>Spermatophyta</taxon>
        <taxon>Magnoliopsida</taxon>
        <taxon>eudicotyledons</taxon>
        <taxon>Gunneridae</taxon>
        <taxon>Pentapetalae</taxon>
        <taxon>rosids</taxon>
        <taxon>fabids</taxon>
        <taxon>Fagales</taxon>
        <taxon>Fagaceae</taxon>
        <taxon>Fagus</taxon>
    </lineage>
</organism>
<name>A0A2N9EUW6_FAGSY</name>
<dbReference type="Gene3D" id="3.30.430.20">
    <property type="entry name" value="Gnk2 domain, C-X8-C-X2-C motif"/>
    <property type="match status" value="2"/>
</dbReference>